<keyword evidence="2" id="KW-0812">Transmembrane</keyword>
<feature type="transmembrane region" description="Helical" evidence="2">
    <location>
        <begin position="458"/>
        <end position="479"/>
    </location>
</feature>
<proteinExistence type="predicted"/>
<dbReference type="InterPro" id="IPR058257">
    <property type="entry name" value="CorA-like_dom"/>
</dbReference>
<protein>
    <recommendedName>
        <fullName evidence="3">CorA-like transporter domain-containing protein</fullName>
    </recommendedName>
</protein>
<feature type="domain" description="CorA-like transporter" evidence="3">
    <location>
        <begin position="97"/>
        <end position="269"/>
    </location>
</feature>
<comment type="caution">
    <text evidence="4">The sequence shown here is derived from an EMBL/GenBank/DDBJ whole genome shotgun (WGS) entry which is preliminary data.</text>
</comment>
<feature type="transmembrane region" description="Helical" evidence="2">
    <location>
        <begin position="420"/>
        <end position="438"/>
    </location>
</feature>
<accession>A0ABR4CWY4</accession>
<dbReference type="EMBL" id="JAZHXI010000002">
    <property type="protein sequence ID" value="KAL2074323.1"/>
    <property type="molecule type" value="Genomic_DNA"/>
</dbReference>
<evidence type="ECO:0000313" key="5">
    <source>
        <dbReference type="Proteomes" id="UP001595075"/>
    </source>
</evidence>
<dbReference type="Pfam" id="PF26616">
    <property type="entry name" value="CorA-like"/>
    <property type="match status" value="1"/>
</dbReference>
<keyword evidence="2" id="KW-1133">Transmembrane helix</keyword>
<keyword evidence="2" id="KW-0472">Membrane</keyword>
<sequence length="551" mass="62811">MLHQCKMSNHPRPNRSGGSSGTQLFTTDTMLFTKDNEVSWMDVYSSDCCCPAEVEISQQGEALHYRPGLLSMAGSKKPRRITDTDELLDLMELKCVCYTFLIRQKNSNGRLLVTEAFFSVLLDKNNVFEDFSQFVLSFGWKKREYDIGPPPCRFEIDIDSLCMEFRNFECAYGMRYVELNNHGNGKEPWSIRQWALYHKFRDGIETWIVISASDAMERKIAEHTLQSKATDIKSRNPFEAHLSLVIISLCNWRWYIKSLVERATEQSTRVIAANAGRGNLSSLIDFEINFEDRQILQILEEKALDLITIFESTSDTITTILQEYDYICGGNMTVGSDRVKSKLTDSLREVDLYQKKAHTLYKRIQGTASLLSNLLDYENAKIAQGNGDSLRVLAQESREENSTMRALTERATRDAAAVKVITLITIIYLPTSVVSGFFSTQFVHQSADGKSLMVTRNAWILAAVAFPLTIATFIIWYCWVRFPWQRWWNGAFPSRYVPRNEKMPSANEETAMRSATSIGNPMFRQSIVNGARNSLTHHGLNTGLEMSTCRT</sequence>
<feature type="region of interest" description="Disordered" evidence="1">
    <location>
        <begin position="1"/>
        <end position="23"/>
    </location>
</feature>
<evidence type="ECO:0000259" key="3">
    <source>
        <dbReference type="Pfam" id="PF26616"/>
    </source>
</evidence>
<gene>
    <name evidence="4" type="ORF">VTL71DRAFT_8101</name>
</gene>
<keyword evidence="5" id="KW-1185">Reference proteome</keyword>
<evidence type="ECO:0000256" key="1">
    <source>
        <dbReference type="SAM" id="MobiDB-lite"/>
    </source>
</evidence>
<dbReference type="Gene3D" id="1.20.58.340">
    <property type="entry name" value="Magnesium transport protein CorA, transmembrane region"/>
    <property type="match status" value="1"/>
</dbReference>
<evidence type="ECO:0000313" key="4">
    <source>
        <dbReference type="EMBL" id="KAL2074323.1"/>
    </source>
</evidence>
<evidence type="ECO:0000256" key="2">
    <source>
        <dbReference type="SAM" id="Phobius"/>
    </source>
</evidence>
<organism evidence="4 5">
    <name type="scientific">Oculimacula yallundae</name>
    <dbReference type="NCBI Taxonomy" id="86028"/>
    <lineage>
        <taxon>Eukaryota</taxon>
        <taxon>Fungi</taxon>
        <taxon>Dikarya</taxon>
        <taxon>Ascomycota</taxon>
        <taxon>Pezizomycotina</taxon>
        <taxon>Leotiomycetes</taxon>
        <taxon>Helotiales</taxon>
        <taxon>Ploettnerulaceae</taxon>
        <taxon>Oculimacula</taxon>
    </lineage>
</organism>
<reference evidence="4 5" key="1">
    <citation type="journal article" date="2024" name="Commun. Biol.">
        <title>Comparative genomic analysis of thermophilic fungi reveals convergent evolutionary adaptations and gene losses.</title>
        <authorList>
            <person name="Steindorff A.S."/>
            <person name="Aguilar-Pontes M.V."/>
            <person name="Robinson A.J."/>
            <person name="Andreopoulos B."/>
            <person name="LaButti K."/>
            <person name="Kuo A."/>
            <person name="Mondo S."/>
            <person name="Riley R."/>
            <person name="Otillar R."/>
            <person name="Haridas S."/>
            <person name="Lipzen A."/>
            <person name="Grimwood J."/>
            <person name="Schmutz J."/>
            <person name="Clum A."/>
            <person name="Reid I.D."/>
            <person name="Moisan M.C."/>
            <person name="Butler G."/>
            <person name="Nguyen T.T.M."/>
            <person name="Dewar K."/>
            <person name="Conant G."/>
            <person name="Drula E."/>
            <person name="Henrissat B."/>
            <person name="Hansel C."/>
            <person name="Singer S."/>
            <person name="Hutchinson M.I."/>
            <person name="de Vries R.P."/>
            <person name="Natvig D.O."/>
            <person name="Powell A.J."/>
            <person name="Tsang A."/>
            <person name="Grigoriev I.V."/>
        </authorList>
    </citation>
    <scope>NUCLEOTIDE SEQUENCE [LARGE SCALE GENOMIC DNA]</scope>
    <source>
        <strain evidence="4 5">CBS 494.80</strain>
    </source>
</reference>
<dbReference type="Proteomes" id="UP001595075">
    <property type="component" value="Unassembled WGS sequence"/>
</dbReference>
<name>A0ABR4CWY4_9HELO</name>